<dbReference type="SUPFAM" id="SSF103515">
    <property type="entry name" value="Autotransporter"/>
    <property type="match status" value="1"/>
</dbReference>
<evidence type="ECO:0008006" key="4">
    <source>
        <dbReference type="Google" id="ProtNLM"/>
    </source>
</evidence>
<proteinExistence type="predicted"/>
<keyword evidence="1" id="KW-0472">Membrane</keyword>
<name>A0ABW3SVY4_9BACT</name>
<comment type="caution">
    <text evidence="2">The sequence shown here is derived from an EMBL/GenBank/DDBJ whole genome shotgun (WGS) entry which is preliminary data.</text>
</comment>
<keyword evidence="1" id="KW-1133">Transmembrane helix</keyword>
<reference evidence="3" key="1">
    <citation type="journal article" date="2019" name="Int. J. Syst. Evol. Microbiol.">
        <title>The Global Catalogue of Microorganisms (GCM) 10K type strain sequencing project: providing services to taxonomists for standard genome sequencing and annotation.</title>
        <authorList>
            <consortium name="The Broad Institute Genomics Platform"/>
            <consortium name="The Broad Institute Genome Sequencing Center for Infectious Disease"/>
            <person name="Wu L."/>
            <person name="Ma J."/>
        </authorList>
    </citation>
    <scope>NUCLEOTIDE SEQUENCE [LARGE SCALE GENOMIC DNA]</scope>
    <source>
        <strain evidence="3">JCM 31319</strain>
    </source>
</reference>
<accession>A0ABW3SVY4</accession>
<evidence type="ECO:0000313" key="3">
    <source>
        <dbReference type="Proteomes" id="UP001597094"/>
    </source>
</evidence>
<feature type="transmembrane region" description="Helical" evidence="1">
    <location>
        <begin position="17"/>
        <end position="45"/>
    </location>
</feature>
<dbReference type="InterPro" id="IPR036709">
    <property type="entry name" value="Autotransporte_beta_dom_sf"/>
</dbReference>
<dbReference type="EMBL" id="JBHTLD010000319">
    <property type="protein sequence ID" value="MFD1188612.1"/>
    <property type="molecule type" value="Genomic_DNA"/>
</dbReference>
<gene>
    <name evidence="2" type="ORF">ACFQ2O_20565</name>
</gene>
<dbReference type="Proteomes" id="UP001597094">
    <property type="component" value="Unassembled WGS sequence"/>
</dbReference>
<dbReference type="RefSeq" id="WP_377532522.1">
    <property type="nucleotide sequence ID" value="NZ_JBHTLD010000319.1"/>
</dbReference>
<keyword evidence="1" id="KW-0812">Transmembrane</keyword>
<evidence type="ECO:0000313" key="2">
    <source>
        <dbReference type="EMBL" id="MFD1188612.1"/>
    </source>
</evidence>
<protein>
    <recommendedName>
        <fullName evidence="4">Outer membrane protein beta-barrel domain-containing protein</fullName>
    </recommendedName>
</protein>
<keyword evidence="3" id="KW-1185">Reference proteome</keyword>
<feature type="non-terminal residue" evidence="2">
    <location>
        <position position="1"/>
    </location>
</feature>
<sequence>ICKKLRGCFYLVRTLSIYLYFCFINLLLIYMKTILPFAFLIFFNLNAFSQSNFQKGYYINFNGDSTTAFIKNEDWKRNPKTIEVKNSLESTSSEKLTTKQVQAFGFINGDLYHTFAVDVDMSPTSLNQIRTDAAPSIIRDTVMLRTLVKGEVNLYVLTDKESKTHFYIGKGAEEPKELLNQKVKRSTETGVAFHTLEIYKGLLSVYLGGCGDLQAKIQKTPFQQNAIKDLVSTYNACIAPATENFSAKKEKVFLKVGVVAGYSFYTYKFSDATSFEGVSGADFTGNSATAGVALNLVLPRNHGRWTIANEIMWKPYTASSSYEKKESANKYESATTEFKLTYLGINNMIRYSMGTGVMRPFLSVGVANNLLISDNSTQHKETYFYGQSKTHDGAPLESMRKHEQALLIGLGISTDKYAAEARYERGNGFSSYSYLKSNKTAFSLQLAYFLR</sequence>
<evidence type="ECO:0000256" key="1">
    <source>
        <dbReference type="SAM" id="Phobius"/>
    </source>
</evidence>
<organism evidence="2 3">
    <name type="scientific">Pontibacter rugosus</name>
    <dbReference type="NCBI Taxonomy" id="1745966"/>
    <lineage>
        <taxon>Bacteria</taxon>
        <taxon>Pseudomonadati</taxon>
        <taxon>Bacteroidota</taxon>
        <taxon>Cytophagia</taxon>
        <taxon>Cytophagales</taxon>
        <taxon>Hymenobacteraceae</taxon>
        <taxon>Pontibacter</taxon>
    </lineage>
</organism>